<gene>
    <name evidence="1" type="primary">cse3</name>
    <name evidence="1" type="ORF">Pan216_13000</name>
</gene>
<sequence length="214" mass="23498">MYLSRLTLNPRNRGVLRDVGSPYELHRTLLRGFPDREAGGPGRVLFRLETRQDEGPPIVLAQSDKEPDWSSLVKADYTNAETTPIRFSSDSTDGDPHAVPIPIGRRFRFRLLANPTVKREGKRHGLFRDQDQIDWLRRKGDSGGFSIETVRADPVGRVSSRKGGSTTHHHAVRFEGVLQVTDPTEFIASIEAGIGSAKAFGFGLLSVAPAGGSP</sequence>
<accession>A0A518B0E8</accession>
<dbReference type="Gene3D" id="3.30.70.1210">
    <property type="entry name" value="Crispr-associated protein, domain 2"/>
    <property type="match status" value="1"/>
</dbReference>
<dbReference type="SUPFAM" id="SSF117987">
    <property type="entry name" value="CRISPR-associated protein"/>
    <property type="match status" value="2"/>
</dbReference>
<dbReference type="OrthoDB" id="9795689at2"/>
<dbReference type="EMBL" id="CP036279">
    <property type="protein sequence ID" value="QDU60459.1"/>
    <property type="molecule type" value="Genomic_DNA"/>
</dbReference>
<dbReference type="NCBIfam" id="TIGR01907">
    <property type="entry name" value="casE_Cse3"/>
    <property type="match status" value="1"/>
</dbReference>
<evidence type="ECO:0000313" key="2">
    <source>
        <dbReference type="Proteomes" id="UP000317093"/>
    </source>
</evidence>
<keyword evidence="2" id="KW-1185">Reference proteome</keyword>
<dbReference type="EC" id="3.1.-.-" evidence="1"/>
<protein>
    <submittedName>
        <fullName evidence="1">CRISPR-associated endoribonuclease Cse3</fullName>
        <ecNumber evidence="1">3.1.-.-</ecNumber>
    </submittedName>
</protein>
<dbReference type="GO" id="GO:0016787">
    <property type="term" value="F:hydrolase activity"/>
    <property type="evidence" value="ECO:0007669"/>
    <property type="project" value="UniProtKB-KW"/>
</dbReference>
<dbReference type="RefSeq" id="WP_145256319.1">
    <property type="nucleotide sequence ID" value="NZ_CP036279.1"/>
</dbReference>
<organism evidence="1 2">
    <name type="scientific">Kolteria novifilia</name>
    <dbReference type="NCBI Taxonomy" id="2527975"/>
    <lineage>
        <taxon>Bacteria</taxon>
        <taxon>Pseudomonadati</taxon>
        <taxon>Planctomycetota</taxon>
        <taxon>Planctomycetia</taxon>
        <taxon>Kolteriales</taxon>
        <taxon>Kolteriaceae</taxon>
        <taxon>Kolteria</taxon>
    </lineage>
</organism>
<reference evidence="1 2" key="1">
    <citation type="submission" date="2019-02" db="EMBL/GenBank/DDBJ databases">
        <title>Deep-cultivation of Planctomycetes and their phenomic and genomic characterization uncovers novel biology.</title>
        <authorList>
            <person name="Wiegand S."/>
            <person name="Jogler M."/>
            <person name="Boedeker C."/>
            <person name="Pinto D."/>
            <person name="Vollmers J."/>
            <person name="Rivas-Marin E."/>
            <person name="Kohn T."/>
            <person name="Peeters S.H."/>
            <person name="Heuer A."/>
            <person name="Rast P."/>
            <person name="Oberbeckmann S."/>
            <person name="Bunk B."/>
            <person name="Jeske O."/>
            <person name="Meyerdierks A."/>
            <person name="Storesund J.E."/>
            <person name="Kallscheuer N."/>
            <person name="Luecker S."/>
            <person name="Lage O.M."/>
            <person name="Pohl T."/>
            <person name="Merkel B.J."/>
            <person name="Hornburger P."/>
            <person name="Mueller R.-W."/>
            <person name="Bruemmer F."/>
            <person name="Labrenz M."/>
            <person name="Spormann A.M."/>
            <person name="Op den Camp H."/>
            <person name="Overmann J."/>
            <person name="Amann R."/>
            <person name="Jetten M.S.M."/>
            <person name="Mascher T."/>
            <person name="Medema M.H."/>
            <person name="Devos D.P."/>
            <person name="Kaster A.-K."/>
            <person name="Ovreas L."/>
            <person name="Rohde M."/>
            <person name="Galperin M.Y."/>
            <person name="Jogler C."/>
        </authorList>
    </citation>
    <scope>NUCLEOTIDE SEQUENCE [LARGE SCALE GENOMIC DNA]</scope>
    <source>
        <strain evidence="1 2">Pan216</strain>
    </source>
</reference>
<dbReference type="Gene3D" id="3.30.70.1200">
    <property type="entry name" value="Crispr-associated protein, domain 1"/>
    <property type="match status" value="1"/>
</dbReference>
<dbReference type="Pfam" id="PF08798">
    <property type="entry name" value="CRISPR_assoc"/>
    <property type="match status" value="1"/>
</dbReference>
<keyword evidence="1" id="KW-0378">Hydrolase</keyword>
<proteinExistence type="predicted"/>
<dbReference type="CDD" id="cd09727">
    <property type="entry name" value="Cas6_I-E"/>
    <property type="match status" value="1"/>
</dbReference>
<evidence type="ECO:0000313" key="1">
    <source>
        <dbReference type="EMBL" id="QDU60459.1"/>
    </source>
</evidence>
<dbReference type="AlphaFoldDB" id="A0A518B0E8"/>
<name>A0A518B0E8_9BACT</name>
<dbReference type="SMART" id="SM01101">
    <property type="entry name" value="CRISPR_assoc"/>
    <property type="match status" value="1"/>
</dbReference>
<dbReference type="KEGG" id="knv:Pan216_13000"/>
<dbReference type="Proteomes" id="UP000317093">
    <property type="component" value="Chromosome"/>
</dbReference>
<dbReference type="InterPro" id="IPR010179">
    <property type="entry name" value="CRISPR-assoc_prot_Cse3"/>
</dbReference>